<dbReference type="EMBL" id="MHTV01000042">
    <property type="protein sequence ID" value="OHA65740.1"/>
    <property type="molecule type" value="Genomic_DNA"/>
</dbReference>
<reference evidence="1 2" key="1">
    <citation type="journal article" date="2016" name="Nat. Commun.">
        <title>Thousands of microbial genomes shed light on interconnected biogeochemical processes in an aquifer system.</title>
        <authorList>
            <person name="Anantharaman K."/>
            <person name="Brown C.T."/>
            <person name="Hug L.A."/>
            <person name="Sharon I."/>
            <person name="Castelle C.J."/>
            <person name="Probst A.J."/>
            <person name="Thomas B.C."/>
            <person name="Singh A."/>
            <person name="Wilkins M.J."/>
            <person name="Karaoz U."/>
            <person name="Brodie E.L."/>
            <person name="Williams K.H."/>
            <person name="Hubbard S.S."/>
            <person name="Banfield J.F."/>
        </authorList>
    </citation>
    <scope>NUCLEOTIDE SEQUENCE [LARGE SCALE GENOMIC DNA]</scope>
</reference>
<dbReference type="SUPFAM" id="SSF53474">
    <property type="entry name" value="alpha/beta-Hydrolases"/>
    <property type="match status" value="1"/>
</dbReference>
<dbReference type="Pfam" id="PF06821">
    <property type="entry name" value="Ser_hydrolase"/>
    <property type="match status" value="1"/>
</dbReference>
<sequence length="187" mass="21438">MKNAILVHGCASKEEFLSEQFPSSSNSHWFPWLQKQLAIRGIQAQTPEMPAPYEPRYEKWKRVMDRFEVTKGTFLVGHSCGAGFLLRWLGENKKEGEKLALVAPYLDEMRKRQDFLDFTVDATLQDRVGQIIVVYSTDDTVEGVKQSVDMICAALPKAKLHTFSNKGHFTLEDMEKEKFPELLKLLV</sequence>
<name>A0A1G2QYS4_9BACT</name>
<dbReference type="Gene3D" id="3.40.50.1820">
    <property type="entry name" value="alpha/beta hydrolase"/>
    <property type="match status" value="1"/>
</dbReference>
<comment type="caution">
    <text evidence="1">The sequence shown here is derived from an EMBL/GenBank/DDBJ whole genome shotgun (WGS) entry which is preliminary data.</text>
</comment>
<evidence type="ECO:0000313" key="2">
    <source>
        <dbReference type="Proteomes" id="UP000178092"/>
    </source>
</evidence>
<dbReference type="AlphaFoldDB" id="A0A1G2QYS4"/>
<accession>A0A1G2QYS4</accession>
<dbReference type="InterPro" id="IPR029058">
    <property type="entry name" value="AB_hydrolase_fold"/>
</dbReference>
<dbReference type="GO" id="GO:0016787">
    <property type="term" value="F:hydrolase activity"/>
    <property type="evidence" value="ECO:0007669"/>
    <property type="project" value="InterPro"/>
</dbReference>
<gene>
    <name evidence="1" type="ORF">A3C04_02385</name>
</gene>
<evidence type="ECO:0008006" key="3">
    <source>
        <dbReference type="Google" id="ProtNLM"/>
    </source>
</evidence>
<protein>
    <recommendedName>
        <fullName evidence="3">Serine hydrolase family protein</fullName>
    </recommendedName>
</protein>
<dbReference type="PANTHER" id="PTHR15394:SF3">
    <property type="entry name" value="SERINE HYDROLASE RBBP9"/>
    <property type="match status" value="1"/>
</dbReference>
<organism evidence="1 2">
    <name type="scientific">Candidatus Wildermuthbacteria bacterium RIFCSPHIGHO2_02_FULL_45_25</name>
    <dbReference type="NCBI Taxonomy" id="1802450"/>
    <lineage>
        <taxon>Bacteria</taxon>
        <taxon>Candidatus Wildermuthiibacteriota</taxon>
    </lineage>
</organism>
<dbReference type="InterPro" id="IPR010662">
    <property type="entry name" value="RBBP9/YdeN"/>
</dbReference>
<dbReference type="PANTHER" id="PTHR15394">
    <property type="entry name" value="SERINE HYDROLASE RBBP9"/>
    <property type="match status" value="1"/>
</dbReference>
<proteinExistence type="predicted"/>
<evidence type="ECO:0000313" key="1">
    <source>
        <dbReference type="EMBL" id="OHA65740.1"/>
    </source>
</evidence>
<dbReference type="Proteomes" id="UP000178092">
    <property type="component" value="Unassembled WGS sequence"/>
</dbReference>